<dbReference type="Proteomes" id="UP000054279">
    <property type="component" value="Unassembled WGS sequence"/>
</dbReference>
<evidence type="ECO:0000256" key="1">
    <source>
        <dbReference type="SAM" id="MobiDB-lite"/>
    </source>
</evidence>
<accession>A0A0C9U590</accession>
<name>A0A0C9U590_SPHS4</name>
<sequence length="180" mass="19444">MSASVLVKAGTGMTHSSAIQVNSFSPTFATEDLVYPSGSKVPYLARSTTTSSSSCHDHGYTAETKRDVQADNSPPKEALQHRSVRNAHIMTYPIAPAIPTVSSRPVTTVHKQGAAASATVLGAQEVLRAAMLSGDDRDVLLVAWTYHLLACCIYYYSLMRHLALEDWKEYILADTLPSSA</sequence>
<organism evidence="2 3">
    <name type="scientific">Sphaerobolus stellatus (strain SS14)</name>
    <dbReference type="NCBI Taxonomy" id="990650"/>
    <lineage>
        <taxon>Eukaryota</taxon>
        <taxon>Fungi</taxon>
        <taxon>Dikarya</taxon>
        <taxon>Basidiomycota</taxon>
        <taxon>Agaricomycotina</taxon>
        <taxon>Agaricomycetes</taxon>
        <taxon>Phallomycetidae</taxon>
        <taxon>Geastrales</taxon>
        <taxon>Sphaerobolaceae</taxon>
        <taxon>Sphaerobolus</taxon>
    </lineage>
</organism>
<feature type="region of interest" description="Disordered" evidence="1">
    <location>
        <begin position="48"/>
        <end position="78"/>
    </location>
</feature>
<evidence type="ECO:0000313" key="3">
    <source>
        <dbReference type="Proteomes" id="UP000054279"/>
    </source>
</evidence>
<feature type="compositionally biased region" description="Basic and acidic residues" evidence="1">
    <location>
        <begin position="55"/>
        <end position="69"/>
    </location>
</feature>
<keyword evidence="3" id="KW-1185">Reference proteome</keyword>
<evidence type="ECO:0000313" key="2">
    <source>
        <dbReference type="EMBL" id="KIJ38158.1"/>
    </source>
</evidence>
<dbReference type="AlphaFoldDB" id="A0A0C9U590"/>
<dbReference type="EMBL" id="KN837163">
    <property type="protein sequence ID" value="KIJ38158.1"/>
    <property type="molecule type" value="Genomic_DNA"/>
</dbReference>
<gene>
    <name evidence="2" type="ORF">M422DRAFT_33481</name>
</gene>
<protein>
    <submittedName>
        <fullName evidence="2">Uncharacterized protein</fullName>
    </submittedName>
</protein>
<proteinExistence type="predicted"/>
<reference evidence="2 3" key="1">
    <citation type="submission" date="2014-06" db="EMBL/GenBank/DDBJ databases">
        <title>Evolutionary Origins and Diversification of the Mycorrhizal Mutualists.</title>
        <authorList>
            <consortium name="DOE Joint Genome Institute"/>
            <consortium name="Mycorrhizal Genomics Consortium"/>
            <person name="Kohler A."/>
            <person name="Kuo A."/>
            <person name="Nagy L.G."/>
            <person name="Floudas D."/>
            <person name="Copeland A."/>
            <person name="Barry K.W."/>
            <person name="Cichocki N."/>
            <person name="Veneault-Fourrey C."/>
            <person name="LaButti K."/>
            <person name="Lindquist E.A."/>
            <person name="Lipzen A."/>
            <person name="Lundell T."/>
            <person name="Morin E."/>
            <person name="Murat C."/>
            <person name="Riley R."/>
            <person name="Ohm R."/>
            <person name="Sun H."/>
            <person name="Tunlid A."/>
            <person name="Henrissat B."/>
            <person name="Grigoriev I.V."/>
            <person name="Hibbett D.S."/>
            <person name="Martin F."/>
        </authorList>
    </citation>
    <scope>NUCLEOTIDE SEQUENCE [LARGE SCALE GENOMIC DNA]</scope>
    <source>
        <strain evidence="2 3">SS14</strain>
    </source>
</reference>
<dbReference type="HOGENOM" id="CLU_1497165_0_0_1"/>